<sequence>MLWLLAWALIQLSCKANLGWSGWSAGLGPRRERELGSAQRPPCGLVRDSGPPKRSGYLVGVVVSRLGGSPREPLRGCASTLQQGLCLASDSHHLLPLPRFIGRGRKFPSLLLRLVRRTGLALCRAMASRPRRFLHAVWLGPAPRAGEGCRLMRYTWAFGASSFIRDTAVAKARFAARWRA</sequence>
<feature type="signal peptide" evidence="1">
    <location>
        <begin position="1"/>
        <end position="16"/>
    </location>
</feature>
<evidence type="ECO:0000313" key="2">
    <source>
        <dbReference type="EMBL" id="CAD8563369.1"/>
    </source>
</evidence>
<evidence type="ECO:0008006" key="3">
    <source>
        <dbReference type="Google" id="ProtNLM"/>
    </source>
</evidence>
<feature type="chain" id="PRO_5030575484" description="Secreted protein" evidence="1">
    <location>
        <begin position="17"/>
        <end position="180"/>
    </location>
</feature>
<gene>
    <name evidence="2" type="ORF">CROE0942_LOCUS7746</name>
</gene>
<protein>
    <recommendedName>
        <fullName evidence="3">Secreted protein</fullName>
    </recommendedName>
</protein>
<dbReference type="AlphaFoldDB" id="A0A7S0PC02"/>
<accession>A0A7S0PC02</accession>
<keyword evidence="1" id="KW-0732">Signal</keyword>
<organism evidence="2">
    <name type="scientific">Cafeteria roenbergensis</name>
    <name type="common">Marine flagellate</name>
    <dbReference type="NCBI Taxonomy" id="33653"/>
    <lineage>
        <taxon>Eukaryota</taxon>
        <taxon>Sar</taxon>
        <taxon>Stramenopiles</taxon>
        <taxon>Bigyra</taxon>
        <taxon>Opalozoa</taxon>
        <taxon>Bicosoecida</taxon>
        <taxon>Cafeteriaceae</taxon>
        <taxon>Cafeteria</taxon>
    </lineage>
</organism>
<evidence type="ECO:0000256" key="1">
    <source>
        <dbReference type="SAM" id="SignalP"/>
    </source>
</evidence>
<reference evidence="2" key="1">
    <citation type="submission" date="2021-01" db="EMBL/GenBank/DDBJ databases">
        <authorList>
            <person name="Corre E."/>
            <person name="Pelletier E."/>
            <person name="Niang G."/>
            <person name="Scheremetjew M."/>
            <person name="Finn R."/>
            <person name="Kale V."/>
            <person name="Holt S."/>
            <person name="Cochrane G."/>
            <person name="Meng A."/>
            <person name="Brown T."/>
            <person name="Cohen L."/>
        </authorList>
    </citation>
    <scope>NUCLEOTIDE SEQUENCE</scope>
    <source>
        <strain evidence="2">E4-10</strain>
    </source>
</reference>
<dbReference type="EMBL" id="HBET01011242">
    <property type="protein sequence ID" value="CAD8563369.1"/>
    <property type="molecule type" value="Transcribed_RNA"/>
</dbReference>
<proteinExistence type="predicted"/>
<name>A0A7S0PC02_CAFRO</name>